<accession>A0A1H3KUK5</accession>
<protein>
    <submittedName>
        <fullName evidence="1">Uncharacterized protein</fullName>
    </submittedName>
</protein>
<reference evidence="1 2" key="1">
    <citation type="submission" date="2016-10" db="EMBL/GenBank/DDBJ databases">
        <authorList>
            <person name="de Groot N.N."/>
        </authorList>
    </citation>
    <scope>NUCLEOTIDE SEQUENCE [LARGE SCALE GENOMIC DNA]</scope>
    <source>
        <strain evidence="1 2">DSM 26880</strain>
    </source>
</reference>
<evidence type="ECO:0000313" key="1">
    <source>
        <dbReference type="EMBL" id="SDY55659.1"/>
    </source>
</evidence>
<proteinExistence type="predicted"/>
<name>A0A1H3KUK5_9RHOB</name>
<sequence>MPWWGNTLAALTILDLSAILLVDTGLAVRVATGKKEDLVQVAVLNCRYVWRFRVVDVQFPFDKHGTNGRSDCPFIFTGLQAAVPS</sequence>
<keyword evidence="2" id="KW-1185">Reference proteome</keyword>
<dbReference type="EMBL" id="FNPF01000010">
    <property type="protein sequence ID" value="SDY55659.1"/>
    <property type="molecule type" value="Genomic_DNA"/>
</dbReference>
<dbReference type="AlphaFoldDB" id="A0A1H3KUK5"/>
<dbReference type="STRING" id="321339.SAMN05444340_110110"/>
<evidence type="ECO:0000313" key="2">
    <source>
        <dbReference type="Proteomes" id="UP000199286"/>
    </source>
</evidence>
<dbReference type="Proteomes" id="UP000199286">
    <property type="component" value="Unassembled WGS sequence"/>
</dbReference>
<gene>
    <name evidence="1" type="ORF">SAMN05444340_110110</name>
</gene>
<organism evidence="1 2">
    <name type="scientific">Citreimonas salinaria</name>
    <dbReference type="NCBI Taxonomy" id="321339"/>
    <lineage>
        <taxon>Bacteria</taxon>
        <taxon>Pseudomonadati</taxon>
        <taxon>Pseudomonadota</taxon>
        <taxon>Alphaproteobacteria</taxon>
        <taxon>Rhodobacterales</taxon>
        <taxon>Roseobacteraceae</taxon>
        <taxon>Citreimonas</taxon>
    </lineage>
</organism>